<feature type="compositionally biased region" description="Acidic residues" evidence="3">
    <location>
        <begin position="86"/>
        <end position="96"/>
    </location>
</feature>
<dbReference type="EMBL" id="HBEL01009843">
    <property type="protein sequence ID" value="CAD8408592.1"/>
    <property type="molecule type" value="Transcribed_RNA"/>
</dbReference>
<evidence type="ECO:0000313" key="5">
    <source>
        <dbReference type="EMBL" id="CAD8408591.1"/>
    </source>
</evidence>
<gene>
    <name evidence="5" type="ORF">PINE0816_LOCUS4713</name>
    <name evidence="6" type="ORF">PINE0816_LOCUS4714</name>
</gene>
<dbReference type="AlphaFoldDB" id="A0A6T8GZ10"/>
<feature type="region of interest" description="Disordered" evidence="3">
    <location>
        <begin position="337"/>
        <end position="375"/>
    </location>
</feature>
<dbReference type="PANTHER" id="PTHR46010:SF1">
    <property type="entry name" value="PROTEIN IWS1 HOMOLOG"/>
    <property type="match status" value="1"/>
</dbReference>
<proteinExistence type="inferred from homology"/>
<feature type="region of interest" description="Disordered" evidence="3">
    <location>
        <begin position="1"/>
        <end position="134"/>
    </location>
</feature>
<sequence length="443" mass="48663">MEALAAARKSKASGGRDNGDNDGREKRKRRSEKGGADGGDENGEGYASDAKSIDSAQFRRTQADDDFIDNDDEDPDAMKELYAEQNFDDEPDDNFVDDGKGGPGSSKASKNKAKRKRDSADYISDNEDADGEPSNPILAAVRRMKKKKVVKKNQLEIEKLAIDFLEKMQLAVESDKRSLAERRPGTKKLAMLSEVCNFLAKTDMTKKLLDGDDRTSLLSVSKLWIEPLPNGQLGNITVRQRLLTAIGKMNGKDGIEPRHLKESGFGKAVMQLYTHKQETPEMKRQLKTLIEMWSRPIFKKSGNMRELSAVGRRGDGGIVGIARKNAAAAAAAAAASARAASSKSSNSNRSKGEGDLGSMLTNGMMKSRDIGNNRVRIPYSKGFQFSIRPKDKVESSGKDSRRKANMVKESREGLQKRMIEKNRPVGKSTNRSANVSIEGRPTT</sequence>
<dbReference type="PROSITE" id="PS51319">
    <property type="entry name" value="TFIIS_N"/>
    <property type="match status" value="1"/>
</dbReference>
<dbReference type="GO" id="GO:0005634">
    <property type="term" value="C:nucleus"/>
    <property type="evidence" value="ECO:0007669"/>
    <property type="project" value="UniProtKB-SubCell"/>
</dbReference>
<comment type="subcellular location">
    <subcellularLocation>
        <location evidence="2">Nucleus</location>
    </subcellularLocation>
</comment>
<dbReference type="InterPro" id="IPR051037">
    <property type="entry name" value="RNAPII_TF_IWS1"/>
</dbReference>
<feature type="compositionally biased region" description="Basic and acidic residues" evidence="3">
    <location>
        <begin position="406"/>
        <end position="423"/>
    </location>
</feature>
<name>A0A6T8GZ10_9STRA</name>
<feature type="compositionally biased region" description="Acidic residues" evidence="3">
    <location>
        <begin position="64"/>
        <end position="75"/>
    </location>
</feature>
<dbReference type="PANTHER" id="PTHR46010">
    <property type="entry name" value="PROTEIN IWS1 HOMOLOG"/>
    <property type="match status" value="1"/>
</dbReference>
<protein>
    <recommendedName>
        <fullName evidence="4">TFIIS N-terminal domain-containing protein</fullName>
    </recommendedName>
</protein>
<feature type="domain" description="TFIIS N-terminal" evidence="4">
    <location>
        <begin position="219"/>
        <end position="300"/>
    </location>
</feature>
<evidence type="ECO:0000256" key="3">
    <source>
        <dbReference type="SAM" id="MobiDB-lite"/>
    </source>
</evidence>
<feature type="region of interest" description="Disordered" evidence="3">
    <location>
        <begin position="388"/>
        <end position="443"/>
    </location>
</feature>
<keyword evidence="2" id="KW-0539">Nucleus</keyword>
<organism evidence="6">
    <name type="scientific">Proboscia inermis</name>
    <dbReference type="NCBI Taxonomy" id="420281"/>
    <lineage>
        <taxon>Eukaryota</taxon>
        <taxon>Sar</taxon>
        <taxon>Stramenopiles</taxon>
        <taxon>Ochrophyta</taxon>
        <taxon>Bacillariophyta</taxon>
        <taxon>Coscinodiscophyceae</taxon>
        <taxon>Rhizosoleniophycidae</taxon>
        <taxon>Rhizosoleniales</taxon>
        <taxon>Rhizosoleniaceae</taxon>
        <taxon>Proboscia</taxon>
    </lineage>
</organism>
<dbReference type="InterPro" id="IPR017923">
    <property type="entry name" value="TFIIS_N"/>
</dbReference>
<evidence type="ECO:0000256" key="1">
    <source>
        <dbReference type="ARBA" id="ARBA00037992"/>
    </source>
</evidence>
<dbReference type="EMBL" id="HBEL01009842">
    <property type="protein sequence ID" value="CAD8408591.1"/>
    <property type="molecule type" value="Transcribed_RNA"/>
</dbReference>
<evidence type="ECO:0000313" key="6">
    <source>
        <dbReference type="EMBL" id="CAD8408592.1"/>
    </source>
</evidence>
<comment type="similarity">
    <text evidence="1">Belongs to the IWS1 family.</text>
</comment>
<reference evidence="6" key="1">
    <citation type="submission" date="2021-01" db="EMBL/GenBank/DDBJ databases">
        <authorList>
            <person name="Corre E."/>
            <person name="Pelletier E."/>
            <person name="Niang G."/>
            <person name="Scheremetjew M."/>
            <person name="Finn R."/>
            <person name="Kale V."/>
            <person name="Holt S."/>
            <person name="Cochrane G."/>
            <person name="Meng A."/>
            <person name="Brown T."/>
            <person name="Cohen L."/>
        </authorList>
    </citation>
    <scope>NUCLEOTIDE SEQUENCE</scope>
    <source>
        <strain evidence="6">CCAP1064/1</strain>
    </source>
</reference>
<feature type="compositionally biased region" description="Basic and acidic residues" evidence="3">
    <location>
        <begin position="388"/>
        <end position="399"/>
    </location>
</feature>
<feature type="compositionally biased region" description="Low complexity" evidence="3">
    <location>
        <begin position="337"/>
        <end position="349"/>
    </location>
</feature>
<accession>A0A6T8GZ10</accession>
<dbReference type="Pfam" id="PF08711">
    <property type="entry name" value="Med26"/>
    <property type="match status" value="1"/>
</dbReference>
<dbReference type="Gene3D" id="1.20.930.10">
    <property type="entry name" value="Conserved domain common to transcription factors TFIIS, elongin A, CRSP70"/>
    <property type="match status" value="1"/>
</dbReference>
<dbReference type="InterPro" id="IPR035441">
    <property type="entry name" value="TFIIS/LEDGF_dom_sf"/>
</dbReference>
<dbReference type="GO" id="GO:0016973">
    <property type="term" value="P:poly(A)+ mRNA export from nucleus"/>
    <property type="evidence" value="ECO:0007669"/>
    <property type="project" value="TreeGrafter"/>
</dbReference>
<evidence type="ECO:0000256" key="2">
    <source>
        <dbReference type="PROSITE-ProRule" id="PRU00649"/>
    </source>
</evidence>
<feature type="compositionally biased region" description="Polar residues" evidence="3">
    <location>
        <begin position="427"/>
        <end position="443"/>
    </location>
</feature>
<evidence type="ECO:0000259" key="4">
    <source>
        <dbReference type="PROSITE" id="PS51319"/>
    </source>
</evidence>